<evidence type="ECO:0000313" key="2">
    <source>
        <dbReference type="Proteomes" id="UP001164746"/>
    </source>
</evidence>
<dbReference type="Proteomes" id="UP001164746">
    <property type="component" value="Chromosome 3"/>
</dbReference>
<dbReference type="InterPro" id="IPR010448">
    <property type="entry name" value="Torsin"/>
</dbReference>
<accession>A0ABY7DJS7</accession>
<gene>
    <name evidence="1" type="ORF">MAR_022324</name>
</gene>
<name>A0ABY7DJS7_MYAAR</name>
<dbReference type="PANTHER" id="PTHR10760">
    <property type="entry name" value="TORSIN"/>
    <property type="match status" value="1"/>
</dbReference>
<proteinExistence type="predicted"/>
<dbReference type="PANTHER" id="PTHR10760:SF2">
    <property type="entry name" value="LD13476P-RELATED"/>
    <property type="match status" value="1"/>
</dbReference>
<reference evidence="1" key="1">
    <citation type="submission" date="2022-11" db="EMBL/GenBank/DDBJ databases">
        <title>Centuries of genome instability and evolution in soft-shell clam transmissible cancer (bioRxiv).</title>
        <authorList>
            <person name="Hart S.F.M."/>
            <person name="Yonemitsu M.A."/>
            <person name="Giersch R.M."/>
            <person name="Beal B.F."/>
            <person name="Arriagada G."/>
            <person name="Davis B.W."/>
            <person name="Ostrander E.A."/>
            <person name="Goff S.P."/>
            <person name="Metzger M.J."/>
        </authorList>
    </citation>
    <scope>NUCLEOTIDE SEQUENCE</scope>
    <source>
        <strain evidence="1">MELC-2E11</strain>
        <tissue evidence="1">Siphon/mantle</tissue>
    </source>
</reference>
<evidence type="ECO:0000313" key="1">
    <source>
        <dbReference type="EMBL" id="WAQ97951.1"/>
    </source>
</evidence>
<sequence>MGRYIRRIQEKNQKNRSSRAGMSLSLFIFDEMDEMPSGIMDVVKPFLDYNQPVEGTDYRRSVFLFLMKVMLHILLNKLLMYVY</sequence>
<dbReference type="EMBL" id="CP111014">
    <property type="protein sequence ID" value="WAQ97951.1"/>
    <property type="molecule type" value="Genomic_DNA"/>
</dbReference>
<protein>
    <submittedName>
        <fullName evidence="1">TOR1B-like protein</fullName>
    </submittedName>
</protein>
<organism evidence="1 2">
    <name type="scientific">Mya arenaria</name>
    <name type="common">Soft-shell clam</name>
    <dbReference type="NCBI Taxonomy" id="6604"/>
    <lineage>
        <taxon>Eukaryota</taxon>
        <taxon>Metazoa</taxon>
        <taxon>Spiralia</taxon>
        <taxon>Lophotrochozoa</taxon>
        <taxon>Mollusca</taxon>
        <taxon>Bivalvia</taxon>
        <taxon>Autobranchia</taxon>
        <taxon>Heteroconchia</taxon>
        <taxon>Euheterodonta</taxon>
        <taxon>Imparidentia</taxon>
        <taxon>Neoheterodontei</taxon>
        <taxon>Myida</taxon>
        <taxon>Myoidea</taxon>
        <taxon>Myidae</taxon>
        <taxon>Mya</taxon>
    </lineage>
</organism>
<keyword evidence="2" id="KW-1185">Reference proteome</keyword>